<dbReference type="Pfam" id="PF11877">
    <property type="entry name" value="DUF3397"/>
    <property type="match status" value="1"/>
</dbReference>
<dbReference type="EMBL" id="QLQD01000064">
    <property type="protein sequence ID" value="RLU56012.1"/>
    <property type="molecule type" value="Genomic_DNA"/>
</dbReference>
<keyword evidence="1" id="KW-0472">Membrane</keyword>
<organism evidence="2 3">
    <name type="scientific">Streptococcus iniae</name>
    <name type="common">Streptococcus shiloi</name>
    <dbReference type="NCBI Taxonomy" id="1346"/>
    <lineage>
        <taxon>Bacteria</taxon>
        <taxon>Bacillati</taxon>
        <taxon>Bacillota</taxon>
        <taxon>Bacilli</taxon>
        <taxon>Lactobacillales</taxon>
        <taxon>Streptococcaceae</taxon>
        <taxon>Streptococcus</taxon>
    </lineage>
</organism>
<name>A0A3L8G894_STRIN</name>
<dbReference type="InterPro" id="IPR024515">
    <property type="entry name" value="DUF3397"/>
</dbReference>
<protein>
    <submittedName>
        <fullName evidence="2">DUF3397 domain-containing protein</fullName>
    </submittedName>
</protein>
<accession>A0A3L8G894</accession>
<reference evidence="2 3" key="1">
    <citation type="submission" date="2018-06" db="EMBL/GenBank/DDBJ databases">
        <title>Mutators as drivers of adaptation in pathogenic bacteria and a risk factor for host jumps and vaccine escape.</title>
        <authorList>
            <person name="Barnes A.C."/>
            <person name="Silayeva O."/>
        </authorList>
    </citation>
    <scope>NUCLEOTIDE SEQUENCE [LARGE SCALE GENOMIC DNA]</scope>
    <source>
        <strain evidence="2 3">QMA0445</strain>
    </source>
</reference>
<dbReference type="OrthoDB" id="2237252at2"/>
<gene>
    <name evidence="2" type="ORF">DIY07_07140</name>
</gene>
<evidence type="ECO:0000313" key="2">
    <source>
        <dbReference type="EMBL" id="RLU56012.1"/>
    </source>
</evidence>
<feature type="transmembrane region" description="Helical" evidence="1">
    <location>
        <begin position="93"/>
        <end position="115"/>
    </location>
</feature>
<dbReference type="AlphaFoldDB" id="A0A3L8G894"/>
<keyword evidence="1" id="KW-0812">Transmembrane</keyword>
<dbReference type="Proteomes" id="UP000269148">
    <property type="component" value="Unassembled WGS sequence"/>
</dbReference>
<evidence type="ECO:0000256" key="1">
    <source>
        <dbReference type="SAM" id="Phobius"/>
    </source>
</evidence>
<proteinExistence type="predicted"/>
<sequence length="116" mass="13590">MMTYKLIALAFIILTPLFSHIMVSFFRLGRYGLKFPDLALVFFGLELFLVSGKFLSQSLLPHYLIMMSLLALIITLILVFKSQQFTYHRFMKLFWRIGFLITSLSYILLACYVFIV</sequence>
<evidence type="ECO:0000313" key="3">
    <source>
        <dbReference type="Proteomes" id="UP000269148"/>
    </source>
</evidence>
<feature type="transmembrane region" description="Helical" evidence="1">
    <location>
        <begin position="62"/>
        <end position="81"/>
    </location>
</feature>
<comment type="caution">
    <text evidence="2">The sequence shown here is derived from an EMBL/GenBank/DDBJ whole genome shotgun (WGS) entry which is preliminary data.</text>
</comment>
<keyword evidence="1" id="KW-1133">Transmembrane helix</keyword>
<feature type="transmembrane region" description="Helical" evidence="1">
    <location>
        <begin position="6"/>
        <end position="26"/>
    </location>
</feature>
<dbReference type="RefSeq" id="WP_121792066.1">
    <property type="nucleotide sequence ID" value="NZ_QLQC01000068.1"/>
</dbReference>